<evidence type="ECO:0000313" key="2">
    <source>
        <dbReference type="Proteomes" id="UP000320735"/>
    </source>
</evidence>
<organism evidence="1 2">
    <name type="scientific">Symmachiella macrocystis</name>
    <dbReference type="NCBI Taxonomy" id="2527985"/>
    <lineage>
        <taxon>Bacteria</taxon>
        <taxon>Pseudomonadati</taxon>
        <taxon>Planctomycetota</taxon>
        <taxon>Planctomycetia</taxon>
        <taxon>Planctomycetales</taxon>
        <taxon>Planctomycetaceae</taxon>
        <taxon>Symmachiella</taxon>
    </lineage>
</organism>
<dbReference type="EMBL" id="SJPP01000003">
    <property type="protein sequence ID" value="TWU07138.1"/>
    <property type="molecule type" value="Genomic_DNA"/>
</dbReference>
<accession>A0A5C6B5C3</accession>
<name>A0A5C6B5C3_9PLAN</name>
<sequence>MLSGRLAPVNMAVSRAERIYCQIGRQIGRPLFQTHRDVGRHCPLYGQRYDAWGTWNGESCCSLSV</sequence>
<proteinExistence type="predicted"/>
<dbReference type="AlphaFoldDB" id="A0A5C6B5C3"/>
<keyword evidence="2" id="KW-1185">Reference proteome</keyword>
<comment type="caution">
    <text evidence="1">The sequence shown here is derived from an EMBL/GenBank/DDBJ whole genome shotgun (WGS) entry which is preliminary data.</text>
</comment>
<gene>
    <name evidence="1" type="ORF">CA54_55430</name>
</gene>
<evidence type="ECO:0000313" key="1">
    <source>
        <dbReference type="EMBL" id="TWU07138.1"/>
    </source>
</evidence>
<protein>
    <submittedName>
        <fullName evidence="1">Uncharacterized protein</fullName>
    </submittedName>
</protein>
<reference evidence="1 2" key="1">
    <citation type="submission" date="2019-02" db="EMBL/GenBank/DDBJ databases">
        <title>Deep-cultivation of Planctomycetes and their phenomic and genomic characterization uncovers novel biology.</title>
        <authorList>
            <person name="Wiegand S."/>
            <person name="Jogler M."/>
            <person name="Boedeker C."/>
            <person name="Pinto D."/>
            <person name="Vollmers J."/>
            <person name="Rivas-Marin E."/>
            <person name="Kohn T."/>
            <person name="Peeters S.H."/>
            <person name="Heuer A."/>
            <person name="Rast P."/>
            <person name="Oberbeckmann S."/>
            <person name="Bunk B."/>
            <person name="Jeske O."/>
            <person name="Meyerdierks A."/>
            <person name="Storesund J.E."/>
            <person name="Kallscheuer N."/>
            <person name="Luecker S."/>
            <person name="Lage O.M."/>
            <person name="Pohl T."/>
            <person name="Merkel B.J."/>
            <person name="Hornburger P."/>
            <person name="Mueller R.-W."/>
            <person name="Bruemmer F."/>
            <person name="Labrenz M."/>
            <person name="Spormann A.M."/>
            <person name="Op Den Camp H."/>
            <person name="Overmann J."/>
            <person name="Amann R."/>
            <person name="Jetten M.S.M."/>
            <person name="Mascher T."/>
            <person name="Medema M.H."/>
            <person name="Devos D.P."/>
            <person name="Kaster A.-K."/>
            <person name="Ovreas L."/>
            <person name="Rohde M."/>
            <person name="Galperin M.Y."/>
            <person name="Jogler C."/>
        </authorList>
    </citation>
    <scope>NUCLEOTIDE SEQUENCE [LARGE SCALE GENOMIC DNA]</scope>
    <source>
        <strain evidence="1 2">CA54</strain>
    </source>
</reference>
<dbReference type="Proteomes" id="UP000320735">
    <property type="component" value="Unassembled WGS sequence"/>
</dbReference>